<comment type="caution">
    <text evidence="1">The sequence shown here is derived from an EMBL/GenBank/DDBJ whole genome shotgun (WGS) entry which is preliminary data.</text>
</comment>
<dbReference type="OrthoDB" id="2964978at2"/>
<dbReference type="AlphaFoldDB" id="A0A369BPZ1"/>
<proteinExistence type="predicted"/>
<dbReference type="RefSeq" id="WP_114495476.1">
    <property type="nucleotide sequence ID" value="NZ_QPJW01000001.1"/>
</dbReference>
<dbReference type="EMBL" id="QPJW01000001">
    <property type="protein sequence ID" value="RCX23623.1"/>
    <property type="molecule type" value="Genomic_DNA"/>
</dbReference>
<reference evidence="1 2" key="1">
    <citation type="submission" date="2018-07" db="EMBL/GenBank/DDBJ databases">
        <title>Genomic Encyclopedia of Type Strains, Phase III (KMG-III): the genomes of soil and plant-associated and newly described type strains.</title>
        <authorList>
            <person name="Whitman W."/>
        </authorList>
    </citation>
    <scope>NUCLEOTIDE SEQUENCE [LARGE SCALE GENOMIC DNA]</scope>
    <source>
        <strain evidence="1 2">CECT 8333</strain>
    </source>
</reference>
<organism evidence="1 2">
    <name type="scientific">Fontibacillus phaseoli</name>
    <dbReference type="NCBI Taxonomy" id="1416533"/>
    <lineage>
        <taxon>Bacteria</taxon>
        <taxon>Bacillati</taxon>
        <taxon>Bacillota</taxon>
        <taxon>Bacilli</taxon>
        <taxon>Bacillales</taxon>
        <taxon>Paenibacillaceae</taxon>
        <taxon>Fontibacillus</taxon>
    </lineage>
</organism>
<dbReference type="Proteomes" id="UP000253090">
    <property type="component" value="Unassembled WGS sequence"/>
</dbReference>
<evidence type="ECO:0000313" key="2">
    <source>
        <dbReference type="Proteomes" id="UP000253090"/>
    </source>
</evidence>
<sequence>MFDPTVFDNLKVVLEGAVYDLDLRGLLRISGRTDRVELSTMSRYYAIQFSLPDKPEPWAELRLWADTEDLAGEILELNSVTLGCQMQPVFYKHLKDPADECPVIERLTTEIWGSHIHQIQRIVSVYGDTQALPLDEIIVQFNRRFGEEVASDLPQMLDHMLIMLERL</sequence>
<protein>
    <submittedName>
        <fullName evidence="1">Uncharacterized protein</fullName>
    </submittedName>
</protein>
<evidence type="ECO:0000313" key="1">
    <source>
        <dbReference type="EMBL" id="RCX23623.1"/>
    </source>
</evidence>
<accession>A0A369BPZ1</accession>
<keyword evidence="2" id="KW-1185">Reference proteome</keyword>
<gene>
    <name evidence="1" type="ORF">DFP94_1011224</name>
</gene>
<name>A0A369BPZ1_9BACL</name>